<evidence type="ECO:0000256" key="9">
    <source>
        <dbReference type="ARBA" id="ARBA00023052"/>
    </source>
</evidence>
<comment type="similarity">
    <text evidence="4">Belongs to the transketolase family.</text>
</comment>
<organism evidence="12 13">
    <name type="scientific">Lomentospora prolificans</name>
    <dbReference type="NCBI Taxonomy" id="41688"/>
    <lineage>
        <taxon>Eukaryota</taxon>
        <taxon>Fungi</taxon>
        <taxon>Dikarya</taxon>
        <taxon>Ascomycota</taxon>
        <taxon>Pezizomycotina</taxon>
        <taxon>Sordariomycetes</taxon>
        <taxon>Hypocreomycetidae</taxon>
        <taxon>Microascales</taxon>
        <taxon>Microascaceae</taxon>
        <taxon>Lomentospora</taxon>
    </lineage>
</organism>
<name>A0A2N3N193_9PEZI</name>
<accession>A0A2N3N193</accession>
<evidence type="ECO:0000313" key="12">
    <source>
        <dbReference type="EMBL" id="PKS06195.1"/>
    </source>
</evidence>
<dbReference type="GO" id="GO:0046872">
    <property type="term" value="F:metal ion binding"/>
    <property type="evidence" value="ECO:0007669"/>
    <property type="project" value="UniProtKB-KW"/>
</dbReference>
<dbReference type="CDD" id="cd07033">
    <property type="entry name" value="TPP_PYR_DXS_TK_like"/>
    <property type="match status" value="1"/>
</dbReference>
<evidence type="ECO:0000256" key="3">
    <source>
        <dbReference type="ARBA" id="ARBA00001964"/>
    </source>
</evidence>
<dbReference type="InterPro" id="IPR005475">
    <property type="entry name" value="Transketolase-like_Pyr-bd"/>
</dbReference>
<dbReference type="OrthoDB" id="10267175at2759"/>
<comment type="cofactor">
    <cofactor evidence="1">
        <name>Co(2+)</name>
        <dbReference type="ChEBI" id="CHEBI:48828"/>
    </cofactor>
</comment>
<keyword evidence="7" id="KW-0479">Metal-binding</keyword>
<dbReference type="InterPro" id="IPR020826">
    <property type="entry name" value="Transketolase_BS"/>
</dbReference>
<keyword evidence="9" id="KW-0786">Thiamine pyrophosphate</keyword>
<comment type="cofactor">
    <cofactor evidence="2">
        <name>Mg(2+)</name>
        <dbReference type="ChEBI" id="CHEBI:18420"/>
    </cofactor>
</comment>
<gene>
    <name evidence="12" type="ORF">jhhlp_007512</name>
</gene>
<dbReference type="PANTHER" id="PTHR43522">
    <property type="entry name" value="TRANSKETOLASE"/>
    <property type="match status" value="1"/>
</dbReference>
<dbReference type="STRING" id="41688.A0A2N3N193"/>
<dbReference type="PROSITE" id="PS00802">
    <property type="entry name" value="TRANSKETOLASE_2"/>
    <property type="match status" value="1"/>
</dbReference>
<evidence type="ECO:0000256" key="7">
    <source>
        <dbReference type="ARBA" id="ARBA00022723"/>
    </source>
</evidence>
<comment type="cofactor">
    <cofactor evidence="3">
        <name>thiamine diphosphate</name>
        <dbReference type="ChEBI" id="CHEBI:58937"/>
    </cofactor>
</comment>
<dbReference type="FunFam" id="3.40.50.970:FF:000003">
    <property type="entry name" value="Transketolase"/>
    <property type="match status" value="1"/>
</dbReference>
<dbReference type="SMART" id="SM00861">
    <property type="entry name" value="Transket_pyr"/>
    <property type="match status" value="1"/>
</dbReference>
<dbReference type="GO" id="GO:0005829">
    <property type="term" value="C:cytosol"/>
    <property type="evidence" value="ECO:0007669"/>
    <property type="project" value="TreeGrafter"/>
</dbReference>
<dbReference type="InterPro" id="IPR005474">
    <property type="entry name" value="Transketolase_N"/>
</dbReference>
<dbReference type="SUPFAM" id="SSF52518">
    <property type="entry name" value="Thiamin diphosphate-binding fold (THDP-binding)"/>
    <property type="match status" value="2"/>
</dbReference>
<dbReference type="InterPro" id="IPR049557">
    <property type="entry name" value="Transketolase_CS"/>
</dbReference>
<evidence type="ECO:0000256" key="1">
    <source>
        <dbReference type="ARBA" id="ARBA00001941"/>
    </source>
</evidence>
<dbReference type="InterPro" id="IPR009014">
    <property type="entry name" value="Transketo_C/PFOR_II"/>
</dbReference>
<feature type="domain" description="Transketolase-like pyrimidine-binding" evidence="11">
    <location>
        <begin position="322"/>
        <end position="505"/>
    </location>
</feature>
<dbReference type="AlphaFoldDB" id="A0A2N3N193"/>
<protein>
    <recommendedName>
        <fullName evidence="5">transketolase</fullName>
        <ecNumber evidence="5">2.2.1.1</ecNumber>
    </recommendedName>
</protein>
<dbReference type="VEuPathDB" id="FungiDB:jhhlp_007512"/>
<comment type="caution">
    <text evidence="12">The sequence shown here is derived from an EMBL/GenBank/DDBJ whole genome shotgun (WGS) entry which is preliminary data.</text>
</comment>
<dbReference type="Pfam" id="PF00456">
    <property type="entry name" value="Transketolase_N"/>
    <property type="match status" value="1"/>
</dbReference>
<dbReference type="PROSITE" id="PS00801">
    <property type="entry name" value="TRANSKETOLASE_1"/>
    <property type="match status" value="1"/>
</dbReference>
<keyword evidence="13" id="KW-1185">Reference proteome</keyword>
<keyword evidence="6" id="KW-0808">Transferase</keyword>
<evidence type="ECO:0000256" key="4">
    <source>
        <dbReference type="ARBA" id="ARBA00007131"/>
    </source>
</evidence>
<evidence type="ECO:0000256" key="6">
    <source>
        <dbReference type="ARBA" id="ARBA00022679"/>
    </source>
</evidence>
<dbReference type="Gene3D" id="3.40.50.970">
    <property type="match status" value="3"/>
</dbReference>
<dbReference type="PANTHER" id="PTHR43522:SF6">
    <property type="entry name" value="TRANSKETOLASE-LIKE PYRIMIDINE-BINDING DOMAIN-CONTAINING PROTEIN-RELATED"/>
    <property type="match status" value="1"/>
</dbReference>
<evidence type="ECO:0000256" key="10">
    <source>
        <dbReference type="ARBA" id="ARBA00049473"/>
    </source>
</evidence>
<evidence type="ECO:0000256" key="2">
    <source>
        <dbReference type="ARBA" id="ARBA00001946"/>
    </source>
</evidence>
<reference evidence="12 13" key="1">
    <citation type="journal article" date="2017" name="G3 (Bethesda)">
        <title>First Draft Genome Sequence of the Pathogenic Fungus Lomentospora prolificans (Formerly Scedosporium prolificans).</title>
        <authorList>
            <person name="Luo R."/>
            <person name="Zimin A."/>
            <person name="Workman R."/>
            <person name="Fan Y."/>
            <person name="Pertea G."/>
            <person name="Grossman N."/>
            <person name="Wear M.P."/>
            <person name="Jia B."/>
            <person name="Miller H."/>
            <person name="Casadevall A."/>
            <person name="Timp W."/>
            <person name="Zhang S.X."/>
            <person name="Salzberg S.L."/>
        </authorList>
    </citation>
    <scope>NUCLEOTIDE SEQUENCE [LARGE SCALE GENOMIC DNA]</scope>
    <source>
        <strain evidence="12 13">JHH-5317</strain>
    </source>
</reference>
<evidence type="ECO:0000256" key="5">
    <source>
        <dbReference type="ARBA" id="ARBA00013152"/>
    </source>
</evidence>
<dbReference type="EC" id="2.2.1.1" evidence="5"/>
<dbReference type="GO" id="GO:0006098">
    <property type="term" value="P:pentose-phosphate shunt"/>
    <property type="evidence" value="ECO:0007669"/>
    <property type="project" value="TreeGrafter"/>
</dbReference>
<dbReference type="FunFam" id="3.40.50.920:FF:000012">
    <property type="entry name" value="Transketolase, variant 1"/>
    <property type="match status" value="1"/>
</dbReference>
<dbReference type="InParanoid" id="A0A2N3N193"/>
<evidence type="ECO:0000256" key="8">
    <source>
        <dbReference type="ARBA" id="ARBA00022842"/>
    </source>
</evidence>
<sequence>MSPSAIFESPAPIVAPTKNNGVQKLKDGDKVDLVLRVFRCLIADICQQYNGGHPGGAMGMAAIGIALWKYTMKYSPKNPSWFNRDRFVLSNGHTCLFQYTFLHLVGYQNMTMDQLKSYHSTQPESLCPGHPEIEIDGIEVTTGPLGQGVANAVGLAMASKHLGKVYNRPRFDLAGHWKLNNLVVIYDNNQITCDGSVDLCNTEDVNARMRACNWNVIDVEDGCFNVEGLVEALAQAKAATDKPTFINVRTVIGIGSKEVYDFFGELTPKGVELEKSWNDLIAAYTAEHPDVAAEFKLRVEGKPTSDWRSIIPSKDQLPEEPTASRKSAGIVCNPLAAETQNMMVGTADLSPSVNMIWKGKVDFQHPELKTTRGINGSYSGRYIHYGIREHAMAAISNGLAAFSKGTILPVTSSFFMFYIYAAPGICMGALQGLQQIHIATHDSIGTGEDGPTHQPIELAALYRAMPNILYIRPCDGEEVAGAFIAALEAKSTPSIISLSRQGLEQYLDHSSRDGVLRGGYVFMEDEAADVTLIGVGAEMCFAVKTRKVLAAKHNVRARIVSVPCQRIFEKQAIEYKRQVLRSRSTPVIAVEAYAMNGWERYADAGYGMTSFGHSLPCKAAYKYFGFDEEVIAPVVAKFVEEAKANGLESLRGEFKDLNPIKRNHFDY</sequence>
<dbReference type="Gene3D" id="3.40.50.920">
    <property type="match status" value="1"/>
</dbReference>
<dbReference type="InterPro" id="IPR033247">
    <property type="entry name" value="Transketolase_fam"/>
</dbReference>
<dbReference type="GO" id="GO:0004802">
    <property type="term" value="F:transketolase activity"/>
    <property type="evidence" value="ECO:0007669"/>
    <property type="project" value="UniProtKB-EC"/>
</dbReference>
<comment type="catalytic activity">
    <reaction evidence="10">
        <text>D-sedoheptulose 7-phosphate + D-glyceraldehyde 3-phosphate = aldehydo-D-ribose 5-phosphate + D-xylulose 5-phosphate</text>
        <dbReference type="Rhea" id="RHEA:10508"/>
        <dbReference type="ChEBI" id="CHEBI:57483"/>
        <dbReference type="ChEBI" id="CHEBI:57737"/>
        <dbReference type="ChEBI" id="CHEBI:58273"/>
        <dbReference type="ChEBI" id="CHEBI:59776"/>
        <dbReference type="EC" id="2.2.1.1"/>
    </reaction>
</comment>
<dbReference type="InterPro" id="IPR029061">
    <property type="entry name" value="THDP-binding"/>
</dbReference>
<dbReference type="Pfam" id="PF22613">
    <property type="entry name" value="Transketolase_C_1"/>
    <property type="match status" value="1"/>
</dbReference>
<keyword evidence="8" id="KW-0460">Magnesium</keyword>
<dbReference type="SUPFAM" id="SSF52922">
    <property type="entry name" value="TK C-terminal domain-like"/>
    <property type="match status" value="1"/>
</dbReference>
<dbReference type="GO" id="GO:0005634">
    <property type="term" value="C:nucleus"/>
    <property type="evidence" value="ECO:0007669"/>
    <property type="project" value="TreeGrafter"/>
</dbReference>
<dbReference type="Pfam" id="PF02779">
    <property type="entry name" value="Transket_pyr"/>
    <property type="match status" value="1"/>
</dbReference>
<proteinExistence type="inferred from homology"/>
<dbReference type="CDD" id="cd02012">
    <property type="entry name" value="TPP_TK"/>
    <property type="match status" value="1"/>
</dbReference>
<dbReference type="EMBL" id="NLAX01001036">
    <property type="protein sequence ID" value="PKS06195.1"/>
    <property type="molecule type" value="Genomic_DNA"/>
</dbReference>
<dbReference type="Proteomes" id="UP000233524">
    <property type="component" value="Unassembled WGS sequence"/>
</dbReference>
<evidence type="ECO:0000313" key="13">
    <source>
        <dbReference type="Proteomes" id="UP000233524"/>
    </source>
</evidence>
<evidence type="ECO:0000259" key="11">
    <source>
        <dbReference type="SMART" id="SM00861"/>
    </source>
</evidence>
<dbReference type="InterPro" id="IPR055152">
    <property type="entry name" value="Transketolase-like_C_2"/>
</dbReference>